<dbReference type="InterPro" id="IPR036390">
    <property type="entry name" value="WH_DNA-bd_sf"/>
</dbReference>
<dbReference type="GO" id="GO:0003677">
    <property type="term" value="F:DNA binding"/>
    <property type="evidence" value="ECO:0007669"/>
    <property type="project" value="UniProtKB-KW"/>
</dbReference>
<keyword evidence="3" id="KW-0238">DNA-binding</keyword>
<dbReference type="AlphaFoldDB" id="C0ZKX0"/>
<dbReference type="GO" id="GO:0032993">
    <property type="term" value="C:protein-DNA complex"/>
    <property type="evidence" value="ECO:0007669"/>
    <property type="project" value="TreeGrafter"/>
</dbReference>
<evidence type="ECO:0000313" key="7">
    <source>
        <dbReference type="Proteomes" id="UP000001877"/>
    </source>
</evidence>
<protein>
    <recommendedName>
        <fullName evidence="5">HTH lysR-type domain-containing protein</fullName>
    </recommendedName>
</protein>
<dbReference type="eggNOG" id="COG0583">
    <property type="taxonomic scope" value="Bacteria"/>
</dbReference>
<dbReference type="FunFam" id="1.10.10.10:FF:000001">
    <property type="entry name" value="LysR family transcriptional regulator"/>
    <property type="match status" value="1"/>
</dbReference>
<organism evidence="6 7">
    <name type="scientific">Brevibacillus brevis (strain 47 / JCM 6285 / NBRC 100599)</name>
    <dbReference type="NCBI Taxonomy" id="358681"/>
    <lineage>
        <taxon>Bacteria</taxon>
        <taxon>Bacillati</taxon>
        <taxon>Bacillota</taxon>
        <taxon>Bacilli</taxon>
        <taxon>Bacillales</taxon>
        <taxon>Paenibacillaceae</taxon>
        <taxon>Brevibacillus</taxon>
    </lineage>
</organism>
<keyword evidence="2" id="KW-0805">Transcription regulation</keyword>
<dbReference type="PRINTS" id="PR00039">
    <property type="entry name" value="HTHLYSR"/>
</dbReference>
<evidence type="ECO:0000259" key="5">
    <source>
        <dbReference type="PROSITE" id="PS50931"/>
    </source>
</evidence>
<gene>
    <name evidence="6" type="ordered locus">BBR47_48200</name>
</gene>
<reference evidence="6 7" key="1">
    <citation type="submission" date="2005-03" db="EMBL/GenBank/DDBJ databases">
        <title>Brevibacillus brevis strain 47, complete genome.</title>
        <authorList>
            <person name="Hosoyama A."/>
            <person name="Yamada R."/>
            <person name="Hongo Y."/>
            <person name="Terui Y."/>
            <person name="Ankai A."/>
            <person name="Masuyama W."/>
            <person name="Sekiguchi M."/>
            <person name="Takeda T."/>
            <person name="Asano K."/>
            <person name="Ohji S."/>
            <person name="Ichikawa N."/>
            <person name="Narita S."/>
            <person name="Aoki N."/>
            <person name="Miura H."/>
            <person name="Matsushita S."/>
            <person name="Sekigawa T."/>
            <person name="Yamagata H."/>
            <person name="Yoshikawa H."/>
            <person name="Udaka S."/>
            <person name="Tanikawa S."/>
            <person name="Fujita N."/>
        </authorList>
    </citation>
    <scope>NUCLEOTIDE SEQUENCE [LARGE SCALE GENOMIC DNA]</scope>
    <source>
        <strain evidence="7">47 / JCM 6285 / NBRC 100599</strain>
    </source>
</reference>
<accession>C0ZKX0</accession>
<evidence type="ECO:0000256" key="2">
    <source>
        <dbReference type="ARBA" id="ARBA00023015"/>
    </source>
</evidence>
<dbReference type="Proteomes" id="UP000001877">
    <property type="component" value="Chromosome"/>
</dbReference>
<comment type="similarity">
    <text evidence="1">Belongs to the LysR transcriptional regulatory family.</text>
</comment>
<dbReference type="KEGG" id="bbe:BBR47_48200"/>
<evidence type="ECO:0000256" key="4">
    <source>
        <dbReference type="ARBA" id="ARBA00023163"/>
    </source>
</evidence>
<dbReference type="GO" id="GO:0003700">
    <property type="term" value="F:DNA-binding transcription factor activity"/>
    <property type="evidence" value="ECO:0007669"/>
    <property type="project" value="InterPro"/>
</dbReference>
<dbReference type="SUPFAM" id="SSF46785">
    <property type="entry name" value="Winged helix' DNA-binding domain"/>
    <property type="match status" value="1"/>
</dbReference>
<dbReference type="PANTHER" id="PTHR30346:SF0">
    <property type="entry name" value="HCA OPERON TRANSCRIPTIONAL ACTIVATOR HCAR"/>
    <property type="match status" value="1"/>
</dbReference>
<evidence type="ECO:0000256" key="3">
    <source>
        <dbReference type="ARBA" id="ARBA00023125"/>
    </source>
</evidence>
<evidence type="ECO:0000313" key="6">
    <source>
        <dbReference type="EMBL" id="BAH45797.1"/>
    </source>
</evidence>
<sequence length="60" mass="6974">MDLKKLRYFIAVAEELHFNRAASKWNMTQPPLTQQIQSLEEELGVKLLERSTATKKKLSN</sequence>
<dbReference type="PROSITE" id="PS50931">
    <property type="entry name" value="HTH_LYSR"/>
    <property type="match status" value="1"/>
</dbReference>
<keyword evidence="4" id="KW-0804">Transcription</keyword>
<dbReference type="Gene3D" id="1.10.10.10">
    <property type="entry name" value="Winged helix-like DNA-binding domain superfamily/Winged helix DNA-binding domain"/>
    <property type="match status" value="1"/>
</dbReference>
<keyword evidence="7" id="KW-1185">Reference proteome</keyword>
<proteinExistence type="inferred from homology"/>
<dbReference type="InterPro" id="IPR000847">
    <property type="entry name" value="LysR_HTH_N"/>
</dbReference>
<dbReference type="Pfam" id="PF00126">
    <property type="entry name" value="HTH_1"/>
    <property type="match status" value="1"/>
</dbReference>
<dbReference type="HOGENOM" id="CLU_039613_20_14_9"/>
<feature type="domain" description="HTH lysR-type" evidence="5">
    <location>
        <begin position="1"/>
        <end position="59"/>
    </location>
</feature>
<dbReference type="STRING" id="358681.BBR47_48200"/>
<dbReference type="PANTHER" id="PTHR30346">
    <property type="entry name" value="TRANSCRIPTIONAL DUAL REGULATOR HCAR-RELATED"/>
    <property type="match status" value="1"/>
</dbReference>
<evidence type="ECO:0000256" key="1">
    <source>
        <dbReference type="ARBA" id="ARBA00009437"/>
    </source>
</evidence>
<dbReference type="InterPro" id="IPR036388">
    <property type="entry name" value="WH-like_DNA-bd_sf"/>
</dbReference>
<name>C0ZKX0_BREBN</name>
<dbReference type="EMBL" id="AP008955">
    <property type="protein sequence ID" value="BAH45797.1"/>
    <property type="molecule type" value="Genomic_DNA"/>
</dbReference>